<organism evidence="2">
    <name type="scientific">Brassica cretica</name>
    <name type="common">Mustard</name>
    <dbReference type="NCBI Taxonomy" id="69181"/>
    <lineage>
        <taxon>Eukaryota</taxon>
        <taxon>Viridiplantae</taxon>
        <taxon>Streptophyta</taxon>
        <taxon>Embryophyta</taxon>
        <taxon>Tracheophyta</taxon>
        <taxon>Spermatophyta</taxon>
        <taxon>Magnoliopsida</taxon>
        <taxon>eudicotyledons</taxon>
        <taxon>Gunneridae</taxon>
        <taxon>Pentapetalae</taxon>
        <taxon>rosids</taxon>
        <taxon>malvids</taxon>
        <taxon>Brassicales</taxon>
        <taxon>Brassicaceae</taxon>
        <taxon>Brassiceae</taxon>
        <taxon>Brassica</taxon>
    </lineage>
</organism>
<accession>A0A8S9FH66</accession>
<reference evidence="2" key="1">
    <citation type="submission" date="2019-12" db="EMBL/GenBank/DDBJ databases">
        <title>Genome sequencing and annotation of Brassica cretica.</title>
        <authorList>
            <person name="Studholme D.J."/>
            <person name="Sarris P.F."/>
        </authorList>
    </citation>
    <scope>NUCLEOTIDE SEQUENCE</scope>
    <source>
        <strain evidence="2">PFS-102/07</strain>
        <tissue evidence="2">Leaf</tissue>
    </source>
</reference>
<dbReference type="EMBL" id="QGKY02002305">
    <property type="protein sequence ID" value="KAF2533005.1"/>
    <property type="molecule type" value="Genomic_DNA"/>
</dbReference>
<keyword evidence="1" id="KW-0175">Coiled coil</keyword>
<proteinExistence type="predicted"/>
<name>A0A8S9FH66_BRACR</name>
<dbReference type="AlphaFoldDB" id="A0A8S9FH66"/>
<gene>
    <name evidence="2" type="ORF">F2Q70_00030036</name>
</gene>
<evidence type="ECO:0000313" key="2">
    <source>
        <dbReference type="EMBL" id="KAF2533005.1"/>
    </source>
</evidence>
<evidence type="ECO:0000256" key="1">
    <source>
        <dbReference type="SAM" id="Coils"/>
    </source>
</evidence>
<sequence length="357" mass="40124">MRSCLRIIWLPLTEEGRFHLRPRNGLPIVEELQTNDWNGPVFNKKWQERYAFMKLPGSSYQWNFIGRTCLIHLPFDRLSDPLFLCSRDSPCSCRRGESRYPGATASYRSPPSEFPGGMSGSGTNDPFAAYQEAAKVMSAKKGSSSRSASGYEVNLAFLRLTKLDGVNFDSHATRSAQQSADIARSAGSLGTALSNLNLNVFPQDGTVLPKGDSSEVIQTVYHLYHLRERLPDEGFLLLREGVEVLKRQVTGEREQRAVREFEIRELKEKVKDLEKVAEASSADALAMNQKNQELEEDIEAHKAAAETFKFEMVMAVNGARVVASWELMREWLRKQSAQWDLVGTVQGCGPRGSEEQR</sequence>
<protein>
    <submittedName>
        <fullName evidence="2">Uncharacterized protein</fullName>
    </submittedName>
</protein>
<comment type="caution">
    <text evidence="2">The sequence shown here is derived from an EMBL/GenBank/DDBJ whole genome shotgun (WGS) entry which is preliminary data.</text>
</comment>
<feature type="coiled-coil region" evidence="1">
    <location>
        <begin position="263"/>
        <end position="311"/>
    </location>
</feature>